<feature type="domain" description="Chorismate mutase" evidence="1">
    <location>
        <begin position="15"/>
        <end position="109"/>
    </location>
</feature>
<dbReference type="SMART" id="SM00830">
    <property type="entry name" value="CM_2"/>
    <property type="match status" value="1"/>
</dbReference>
<dbReference type="PROSITE" id="PS51168">
    <property type="entry name" value="CHORISMATE_MUT_2"/>
    <property type="match status" value="1"/>
</dbReference>
<evidence type="ECO:0000313" key="2">
    <source>
        <dbReference type="EMBL" id="MDK9500580.1"/>
    </source>
</evidence>
<evidence type="ECO:0000313" key="3">
    <source>
        <dbReference type="Proteomes" id="UP001223390"/>
    </source>
</evidence>
<dbReference type="Gene3D" id="1.20.59.10">
    <property type="entry name" value="Chorismate mutase"/>
    <property type="match status" value="1"/>
</dbReference>
<dbReference type="InterPro" id="IPR036263">
    <property type="entry name" value="Chorismate_II_sf"/>
</dbReference>
<dbReference type="RefSeq" id="WP_260618191.1">
    <property type="nucleotide sequence ID" value="NZ_JASITI010000066.1"/>
</dbReference>
<dbReference type="EC" id="5.4.99.5" evidence="2"/>
<gene>
    <name evidence="2" type="ORF">QEZ40_006407</name>
</gene>
<reference evidence="2 3" key="1">
    <citation type="submission" date="2023-05" db="EMBL/GenBank/DDBJ databases">
        <title>Sequencing and Assembly of Streptomyces sp. NP73.</title>
        <authorList>
            <person name="Konwar A.N."/>
            <person name="Saikia K."/>
            <person name="Thakur D."/>
        </authorList>
    </citation>
    <scope>NUCLEOTIDE SEQUENCE [LARGE SCALE GENOMIC DNA]</scope>
    <source>
        <strain evidence="2 3">NP73</strain>
    </source>
</reference>
<dbReference type="GO" id="GO:0004106">
    <property type="term" value="F:chorismate mutase activity"/>
    <property type="evidence" value="ECO:0007669"/>
    <property type="project" value="UniProtKB-EC"/>
</dbReference>
<protein>
    <submittedName>
        <fullName evidence="2">Chorismate mutase</fullName>
        <ecNumber evidence="2">5.4.99.5</ecNumber>
    </submittedName>
</protein>
<keyword evidence="3" id="KW-1185">Reference proteome</keyword>
<dbReference type="EMBL" id="JASITI010000066">
    <property type="protein sequence ID" value="MDK9500580.1"/>
    <property type="molecule type" value="Genomic_DNA"/>
</dbReference>
<name>A0ABT7H681_9ACTN</name>
<dbReference type="InterPro" id="IPR036979">
    <property type="entry name" value="CM_dom_sf"/>
</dbReference>
<dbReference type="SUPFAM" id="SSF48600">
    <property type="entry name" value="Chorismate mutase II"/>
    <property type="match status" value="1"/>
</dbReference>
<accession>A0ABT7H681</accession>
<dbReference type="Proteomes" id="UP001223390">
    <property type="component" value="Unassembled WGS sequence"/>
</dbReference>
<comment type="caution">
    <text evidence="2">The sequence shown here is derived from an EMBL/GenBank/DDBJ whole genome shotgun (WGS) entry which is preliminary data.</text>
</comment>
<evidence type="ECO:0000259" key="1">
    <source>
        <dbReference type="PROSITE" id="PS51168"/>
    </source>
</evidence>
<proteinExistence type="predicted"/>
<keyword evidence="2" id="KW-0413">Isomerase</keyword>
<dbReference type="InterPro" id="IPR002701">
    <property type="entry name" value="CM_II_prokaryot"/>
</dbReference>
<dbReference type="Pfam" id="PF01817">
    <property type="entry name" value="CM_2"/>
    <property type="match status" value="1"/>
</dbReference>
<sequence length="109" mass="11669">MPVGTEPAPMETTALLTQLGEEVLLHQVDAIDDRIIALVADRVALVNEIQRDRTAAGGPGTRLSRETQVIARYGNSLGRPGVELALRLLNLCRYRGRGSAAAAQAARHS</sequence>
<organism evidence="2 3">
    <name type="scientific">Streptomyces katrae</name>
    <dbReference type="NCBI Taxonomy" id="68223"/>
    <lineage>
        <taxon>Bacteria</taxon>
        <taxon>Bacillati</taxon>
        <taxon>Actinomycetota</taxon>
        <taxon>Actinomycetes</taxon>
        <taxon>Kitasatosporales</taxon>
        <taxon>Streptomycetaceae</taxon>
        <taxon>Streptomyces</taxon>
    </lineage>
</organism>